<dbReference type="InterPro" id="IPR050679">
    <property type="entry name" value="Bact_HTH_transcr_reg"/>
</dbReference>
<dbReference type="InterPro" id="IPR036388">
    <property type="entry name" value="WH-like_DNA-bd_sf"/>
</dbReference>
<dbReference type="Pfam" id="PF07702">
    <property type="entry name" value="UTRA"/>
    <property type="match status" value="1"/>
</dbReference>
<accession>A0ABT7EXI2</accession>
<comment type="caution">
    <text evidence="5">The sequence shown here is derived from an EMBL/GenBank/DDBJ whole genome shotgun (WGS) entry which is preliminary data.</text>
</comment>
<dbReference type="SMART" id="SM00345">
    <property type="entry name" value="HTH_GNTR"/>
    <property type="match status" value="1"/>
</dbReference>
<dbReference type="PROSITE" id="PS50949">
    <property type="entry name" value="HTH_GNTR"/>
    <property type="match status" value="1"/>
</dbReference>
<evidence type="ECO:0000259" key="4">
    <source>
        <dbReference type="PROSITE" id="PS50949"/>
    </source>
</evidence>
<dbReference type="Proteomes" id="UP001243757">
    <property type="component" value="Unassembled WGS sequence"/>
</dbReference>
<evidence type="ECO:0000256" key="3">
    <source>
        <dbReference type="ARBA" id="ARBA00023163"/>
    </source>
</evidence>
<organism evidence="5 6">
    <name type="scientific">Pseudodonghicola flavimaris</name>
    <dbReference type="NCBI Taxonomy" id="3050036"/>
    <lineage>
        <taxon>Bacteria</taxon>
        <taxon>Pseudomonadati</taxon>
        <taxon>Pseudomonadota</taxon>
        <taxon>Alphaproteobacteria</taxon>
        <taxon>Rhodobacterales</taxon>
        <taxon>Paracoccaceae</taxon>
        <taxon>Pseudodonghicola</taxon>
    </lineage>
</organism>
<keyword evidence="2" id="KW-0238">DNA-binding</keyword>
<dbReference type="CDD" id="cd07377">
    <property type="entry name" value="WHTH_GntR"/>
    <property type="match status" value="1"/>
</dbReference>
<protein>
    <submittedName>
        <fullName evidence="5">GntR family transcriptional regulator</fullName>
    </submittedName>
</protein>
<evidence type="ECO:0000313" key="6">
    <source>
        <dbReference type="Proteomes" id="UP001243757"/>
    </source>
</evidence>
<name>A0ABT7EXI2_9RHOB</name>
<evidence type="ECO:0000313" key="5">
    <source>
        <dbReference type="EMBL" id="MDK3017057.1"/>
    </source>
</evidence>
<dbReference type="PANTHER" id="PTHR44846:SF17">
    <property type="entry name" value="GNTR-FAMILY TRANSCRIPTIONAL REGULATOR"/>
    <property type="match status" value="1"/>
</dbReference>
<dbReference type="RefSeq" id="WP_284479877.1">
    <property type="nucleotide sequence ID" value="NZ_JASNJD010000003.1"/>
</dbReference>
<dbReference type="SUPFAM" id="SSF46785">
    <property type="entry name" value="Winged helix' DNA-binding domain"/>
    <property type="match status" value="1"/>
</dbReference>
<dbReference type="InterPro" id="IPR028978">
    <property type="entry name" value="Chorismate_lyase_/UTRA_dom_sf"/>
</dbReference>
<dbReference type="PANTHER" id="PTHR44846">
    <property type="entry name" value="MANNOSYL-D-GLYCERATE TRANSPORT/METABOLISM SYSTEM REPRESSOR MNGR-RELATED"/>
    <property type="match status" value="1"/>
</dbReference>
<feature type="domain" description="HTH gntR-type" evidence="4">
    <location>
        <begin position="20"/>
        <end position="88"/>
    </location>
</feature>
<keyword evidence="1" id="KW-0805">Transcription regulation</keyword>
<dbReference type="Pfam" id="PF00392">
    <property type="entry name" value="GntR"/>
    <property type="match status" value="1"/>
</dbReference>
<dbReference type="InterPro" id="IPR036390">
    <property type="entry name" value="WH_DNA-bd_sf"/>
</dbReference>
<evidence type="ECO:0000256" key="1">
    <source>
        <dbReference type="ARBA" id="ARBA00023015"/>
    </source>
</evidence>
<dbReference type="InterPro" id="IPR000524">
    <property type="entry name" value="Tscrpt_reg_HTH_GntR"/>
</dbReference>
<gene>
    <name evidence="5" type="ORF">QO033_05185</name>
</gene>
<keyword evidence="6" id="KW-1185">Reference proteome</keyword>
<dbReference type="SUPFAM" id="SSF64288">
    <property type="entry name" value="Chorismate lyase-like"/>
    <property type="match status" value="1"/>
</dbReference>
<reference evidence="5 6" key="1">
    <citation type="submission" date="2023-05" db="EMBL/GenBank/DDBJ databases">
        <title>Pseudodonghicola sp. nov.</title>
        <authorList>
            <person name="Huang J."/>
        </authorList>
    </citation>
    <scope>NUCLEOTIDE SEQUENCE [LARGE SCALE GENOMIC DNA]</scope>
    <source>
        <strain evidence="5 6">IC7</strain>
    </source>
</reference>
<dbReference type="PRINTS" id="PR00035">
    <property type="entry name" value="HTHGNTR"/>
</dbReference>
<proteinExistence type="predicted"/>
<evidence type="ECO:0000256" key="2">
    <source>
        <dbReference type="ARBA" id="ARBA00023125"/>
    </source>
</evidence>
<dbReference type="InterPro" id="IPR011663">
    <property type="entry name" value="UTRA"/>
</dbReference>
<dbReference type="Gene3D" id="3.40.1410.10">
    <property type="entry name" value="Chorismate lyase-like"/>
    <property type="match status" value="1"/>
</dbReference>
<keyword evidence="3" id="KW-0804">Transcription</keyword>
<dbReference type="Gene3D" id="1.10.10.10">
    <property type="entry name" value="Winged helix-like DNA-binding domain superfamily/Winged helix DNA-binding domain"/>
    <property type="match status" value="1"/>
</dbReference>
<dbReference type="SMART" id="SM00866">
    <property type="entry name" value="UTRA"/>
    <property type="match status" value="1"/>
</dbReference>
<sequence length="255" mass="28014">MADESSDTAVWPLRGAARAVPLYEVVKRQITEAIFTGRWPPGTVLPNEIELADRFGVAVGTLRRALNDLSKEGLLARRRKTGTVVTDRTPQISLRFLLQYFRLHGLDGGLQKADPQPPVVELGPPTEAEARELSLGAADQVLRVRRLRKVGGLPAMVDRYTLSIARFPDLPRSAEAMPPLIYSHLIEEGGLRISAMREKLSAQAAPEDVAAQLGLAPGAPVLVIEETVYDQNNQAVIVALHHADTSRHRYVNEVR</sequence>
<dbReference type="EMBL" id="JASNJD010000003">
    <property type="protein sequence ID" value="MDK3017057.1"/>
    <property type="molecule type" value="Genomic_DNA"/>
</dbReference>